<proteinExistence type="predicted"/>
<dbReference type="GeneID" id="87903422"/>
<organism evidence="2 3">
    <name type="scientific">Podospora pseudocomata</name>
    <dbReference type="NCBI Taxonomy" id="2093779"/>
    <lineage>
        <taxon>Eukaryota</taxon>
        <taxon>Fungi</taxon>
        <taxon>Dikarya</taxon>
        <taxon>Ascomycota</taxon>
        <taxon>Pezizomycotina</taxon>
        <taxon>Sordariomycetes</taxon>
        <taxon>Sordariomycetidae</taxon>
        <taxon>Sordariales</taxon>
        <taxon>Podosporaceae</taxon>
        <taxon>Podospora</taxon>
    </lineage>
</organism>
<protein>
    <submittedName>
        <fullName evidence="2">Uncharacterized protein</fullName>
    </submittedName>
</protein>
<name>A0ABR0GHA1_9PEZI</name>
<feature type="region of interest" description="Disordered" evidence="1">
    <location>
        <begin position="50"/>
        <end position="71"/>
    </location>
</feature>
<gene>
    <name evidence="2" type="ORF">QC762_0071110</name>
</gene>
<dbReference type="Proteomes" id="UP001323405">
    <property type="component" value="Unassembled WGS sequence"/>
</dbReference>
<accession>A0ABR0GHA1</accession>
<comment type="caution">
    <text evidence="2">The sequence shown here is derived from an EMBL/GenBank/DDBJ whole genome shotgun (WGS) entry which is preliminary data.</text>
</comment>
<evidence type="ECO:0000256" key="1">
    <source>
        <dbReference type="SAM" id="MobiDB-lite"/>
    </source>
</evidence>
<dbReference type="RefSeq" id="XP_062743944.1">
    <property type="nucleotide sequence ID" value="XM_062883739.1"/>
</dbReference>
<dbReference type="EMBL" id="JAFFHA010000006">
    <property type="protein sequence ID" value="KAK4654969.1"/>
    <property type="molecule type" value="Genomic_DNA"/>
</dbReference>
<evidence type="ECO:0000313" key="3">
    <source>
        <dbReference type="Proteomes" id="UP001323405"/>
    </source>
</evidence>
<reference evidence="2 3" key="1">
    <citation type="journal article" date="2023" name="bioRxiv">
        <title>High-quality genome assemblies of four members of thePodospora anserinaspecies complex.</title>
        <authorList>
            <person name="Ament-Velasquez S.L."/>
            <person name="Vogan A.A."/>
            <person name="Wallerman O."/>
            <person name="Hartmann F."/>
            <person name="Gautier V."/>
            <person name="Silar P."/>
            <person name="Giraud T."/>
            <person name="Johannesson H."/>
        </authorList>
    </citation>
    <scope>NUCLEOTIDE SEQUENCE [LARGE SCALE GENOMIC DNA]</scope>
    <source>
        <strain evidence="2 3">CBS 415.72m</strain>
    </source>
</reference>
<keyword evidence="3" id="KW-1185">Reference proteome</keyword>
<sequence length="101" mass="11268">MASPSEVVRYGTRPSMTIMVGRSFWRDCIKAESRAEPAMRLYWLALDGSGMNSRRKSTTSGRSTSIQRTLSPHEIRNKGTNLKSIEVVIDLLDDSCCQAVT</sequence>
<evidence type="ECO:0000313" key="2">
    <source>
        <dbReference type="EMBL" id="KAK4654969.1"/>
    </source>
</evidence>